<dbReference type="GO" id="GO:0005886">
    <property type="term" value="C:plasma membrane"/>
    <property type="evidence" value="ECO:0007669"/>
    <property type="project" value="UniProtKB-SubCell"/>
</dbReference>
<evidence type="ECO:0000256" key="1">
    <source>
        <dbReference type="ARBA" id="ARBA00004651"/>
    </source>
</evidence>
<name>A0A2N6T4G2_9CORY</name>
<dbReference type="GO" id="GO:0016758">
    <property type="term" value="F:hexosyltransferase activity"/>
    <property type="evidence" value="ECO:0007669"/>
    <property type="project" value="InterPro"/>
</dbReference>
<feature type="transmembrane region" description="Helical" evidence="9">
    <location>
        <begin position="181"/>
        <end position="203"/>
    </location>
</feature>
<evidence type="ECO:0000256" key="9">
    <source>
        <dbReference type="SAM" id="Phobius"/>
    </source>
</evidence>
<keyword evidence="11" id="KW-1185">Reference proteome</keyword>
<feature type="region of interest" description="Disordered" evidence="8">
    <location>
        <begin position="402"/>
        <end position="425"/>
    </location>
</feature>
<dbReference type="AlphaFoldDB" id="A0A2N6T4G2"/>
<evidence type="ECO:0000256" key="4">
    <source>
        <dbReference type="ARBA" id="ARBA00022692"/>
    </source>
</evidence>
<feature type="transmembrane region" description="Helical" evidence="9">
    <location>
        <begin position="296"/>
        <end position="314"/>
    </location>
</feature>
<keyword evidence="5 9" id="KW-1133">Transmembrane helix</keyword>
<keyword evidence="4 9" id="KW-0812">Transmembrane</keyword>
<feature type="transmembrane region" description="Helical" evidence="9">
    <location>
        <begin position="373"/>
        <end position="395"/>
    </location>
</feature>
<feature type="transmembrane region" description="Helical" evidence="9">
    <location>
        <begin position="155"/>
        <end position="175"/>
    </location>
</feature>
<dbReference type="Pfam" id="PF09594">
    <property type="entry name" value="GT87"/>
    <property type="match status" value="1"/>
</dbReference>
<keyword evidence="2" id="KW-1003">Cell membrane</keyword>
<comment type="caution">
    <text evidence="10">The sequence shown here is derived from an EMBL/GenBank/DDBJ whole genome shotgun (WGS) entry which is preliminary data.</text>
</comment>
<proteinExistence type="inferred from homology"/>
<feature type="transmembrane region" description="Helical" evidence="9">
    <location>
        <begin position="210"/>
        <end position="230"/>
    </location>
</feature>
<protein>
    <submittedName>
        <fullName evidence="10">Arabinofuranosyl transferase</fullName>
    </submittedName>
</protein>
<feature type="transmembrane region" description="Helical" evidence="9">
    <location>
        <begin position="344"/>
        <end position="361"/>
    </location>
</feature>
<evidence type="ECO:0000256" key="5">
    <source>
        <dbReference type="ARBA" id="ARBA00022989"/>
    </source>
</evidence>
<gene>
    <name evidence="10" type="ORF">CJ203_07300</name>
</gene>
<evidence type="ECO:0000256" key="7">
    <source>
        <dbReference type="ARBA" id="ARBA00024033"/>
    </source>
</evidence>
<evidence type="ECO:0000313" key="11">
    <source>
        <dbReference type="Proteomes" id="UP000235836"/>
    </source>
</evidence>
<accession>A0A2N6T4G2</accession>
<evidence type="ECO:0000256" key="3">
    <source>
        <dbReference type="ARBA" id="ARBA00022679"/>
    </source>
</evidence>
<sequence>MTTRADALRTIWTAPALNRGPRWELVANAALWPVAILLFTHRIVALALPGTITDDFTTVWAAARRFVARVPVYSENYTTVDPHYLYNPGATLLLSPLGLFGSTEIIRPLFILVNALAILGALAWLTRLSGFTLTHPVFPGAIALGFATEAVTNTLTFSNINGILLLGLVAFLAFLLRGPSLAAGVVLGLCILIKPMFAPLIVLPLLRMNWGAVIAAGLVPVIFNVIAWPLTPGARDYIDVVVPYLGITRDYANSSLAGAAVYFGMPAWLHGGLFMIFAAAVLVAVVGLARWRWSDGWMWAATTAAVLLAGVCLLSSLGQAYYSMMLFPAVFTVARATSVFHTPTAWLGIILCLSPLSWVVYDNPVIGRWTNTFLPTAGWAIFIIATAVWAATLALHRATGSSVNEDNDADGGTPHHDTEQLQRLD</sequence>
<reference evidence="10 11" key="1">
    <citation type="submission" date="2017-09" db="EMBL/GenBank/DDBJ databases">
        <title>Bacterial strain isolated from the female urinary microbiota.</title>
        <authorList>
            <person name="Thomas-White K."/>
            <person name="Kumar N."/>
            <person name="Forster S."/>
            <person name="Putonti C."/>
            <person name="Lawley T."/>
            <person name="Wolfe A.J."/>
        </authorList>
    </citation>
    <scope>NUCLEOTIDE SEQUENCE [LARGE SCALE GENOMIC DNA]</scope>
    <source>
        <strain evidence="10 11">UMB0792</strain>
    </source>
</reference>
<feature type="compositionally biased region" description="Basic and acidic residues" evidence="8">
    <location>
        <begin position="413"/>
        <end position="425"/>
    </location>
</feature>
<organism evidence="10 11">
    <name type="scientific">Corynebacterium tuscaniense</name>
    <dbReference type="NCBI Taxonomy" id="302449"/>
    <lineage>
        <taxon>Bacteria</taxon>
        <taxon>Bacillati</taxon>
        <taxon>Actinomycetota</taxon>
        <taxon>Actinomycetes</taxon>
        <taxon>Mycobacteriales</taxon>
        <taxon>Corynebacteriaceae</taxon>
        <taxon>Corynebacterium</taxon>
    </lineage>
</organism>
<evidence type="ECO:0000256" key="6">
    <source>
        <dbReference type="ARBA" id="ARBA00023136"/>
    </source>
</evidence>
<evidence type="ECO:0000256" key="2">
    <source>
        <dbReference type="ARBA" id="ARBA00022475"/>
    </source>
</evidence>
<dbReference type="InterPro" id="IPR018584">
    <property type="entry name" value="GT87"/>
</dbReference>
<keyword evidence="6 9" id="KW-0472">Membrane</keyword>
<dbReference type="EMBL" id="PNHG01000009">
    <property type="protein sequence ID" value="PMC64196.1"/>
    <property type="molecule type" value="Genomic_DNA"/>
</dbReference>
<comment type="subcellular location">
    <subcellularLocation>
        <location evidence="1">Cell membrane</location>
        <topology evidence="1">Multi-pass membrane protein</topology>
    </subcellularLocation>
</comment>
<feature type="transmembrane region" description="Helical" evidence="9">
    <location>
        <begin position="105"/>
        <end position="125"/>
    </location>
</feature>
<dbReference type="Proteomes" id="UP000235836">
    <property type="component" value="Unassembled WGS sequence"/>
</dbReference>
<evidence type="ECO:0000313" key="10">
    <source>
        <dbReference type="EMBL" id="PMC64196.1"/>
    </source>
</evidence>
<evidence type="ECO:0000256" key="8">
    <source>
        <dbReference type="SAM" id="MobiDB-lite"/>
    </source>
</evidence>
<keyword evidence="3 10" id="KW-0808">Transferase</keyword>
<comment type="similarity">
    <text evidence="7">Belongs to the glycosyltransferase 87 family.</text>
</comment>
<feature type="transmembrane region" description="Helical" evidence="9">
    <location>
        <begin position="267"/>
        <end position="289"/>
    </location>
</feature>